<evidence type="ECO:0000259" key="3">
    <source>
        <dbReference type="Pfam" id="PF01965"/>
    </source>
</evidence>
<sequence length="186" mass="19625">MPKAVVLLAEGAEEMETVISVDVLRRGGIDVKLVALHGSGAVHCSRDVKIVPDTTIAEASKAAPYDVVVMPGGANGAKNLAASSEVKHLLEQQVKNDKLVAAICAAPIALVSHNIKPGSTVTSHPSVKDKLVEGGYKYSEERVVTDGKLITSRGPGTTFEFALKIVEILQGKEKAHSLVQPMLLKL</sequence>
<dbReference type="InterPro" id="IPR050325">
    <property type="entry name" value="Prot/Nucl_acid_deglycase"/>
</dbReference>
<dbReference type="SUPFAM" id="SSF52317">
    <property type="entry name" value="Class I glutamine amidotransferase-like"/>
    <property type="match status" value="1"/>
</dbReference>
<evidence type="ECO:0000256" key="2">
    <source>
        <dbReference type="ARBA" id="ARBA00022490"/>
    </source>
</evidence>
<feature type="domain" description="DJ-1/PfpI" evidence="3">
    <location>
        <begin position="3"/>
        <end position="167"/>
    </location>
</feature>
<dbReference type="GO" id="GO:1903189">
    <property type="term" value="P:glyoxal metabolic process"/>
    <property type="evidence" value="ECO:0007669"/>
    <property type="project" value="TreeGrafter"/>
</dbReference>
<dbReference type="NCBIfam" id="TIGR01383">
    <property type="entry name" value="not_thiJ"/>
    <property type="match status" value="1"/>
</dbReference>
<name>A0A8B8AGJ3_CRAVI</name>
<dbReference type="InterPro" id="IPR029062">
    <property type="entry name" value="Class_I_gatase-like"/>
</dbReference>
<dbReference type="InterPro" id="IPR006287">
    <property type="entry name" value="DJ-1"/>
</dbReference>
<dbReference type="GO" id="GO:0046295">
    <property type="term" value="P:glycolate biosynthetic process"/>
    <property type="evidence" value="ECO:0007669"/>
    <property type="project" value="TreeGrafter"/>
</dbReference>
<comment type="subcellular location">
    <subcellularLocation>
        <location evidence="1">Cytoplasm</location>
    </subcellularLocation>
</comment>
<dbReference type="Pfam" id="PF01965">
    <property type="entry name" value="DJ-1_PfpI"/>
    <property type="match status" value="1"/>
</dbReference>
<evidence type="ECO:0000313" key="5">
    <source>
        <dbReference type="RefSeq" id="XP_022290290.1"/>
    </source>
</evidence>
<dbReference type="PANTHER" id="PTHR48094:SF12">
    <property type="entry name" value="PARKINSON DISEASE PROTEIN 7 HOMOLOG"/>
    <property type="match status" value="1"/>
</dbReference>
<dbReference type="GO" id="GO:0005634">
    <property type="term" value="C:nucleus"/>
    <property type="evidence" value="ECO:0007669"/>
    <property type="project" value="TreeGrafter"/>
</dbReference>
<evidence type="ECO:0000256" key="1">
    <source>
        <dbReference type="ARBA" id="ARBA00004496"/>
    </source>
</evidence>
<keyword evidence="4" id="KW-1185">Reference proteome</keyword>
<dbReference type="GO" id="GO:0005739">
    <property type="term" value="C:mitochondrion"/>
    <property type="evidence" value="ECO:0007669"/>
    <property type="project" value="TreeGrafter"/>
</dbReference>
<dbReference type="Proteomes" id="UP000694844">
    <property type="component" value="Chromosome 1"/>
</dbReference>
<dbReference type="PANTHER" id="PTHR48094">
    <property type="entry name" value="PROTEIN/NUCLEIC ACID DEGLYCASE DJ-1-RELATED"/>
    <property type="match status" value="1"/>
</dbReference>
<reference evidence="4" key="1">
    <citation type="submission" date="2024-06" db="UniProtKB">
        <authorList>
            <consortium name="RefSeq"/>
        </authorList>
    </citation>
    <scope>NUCLEOTIDE SEQUENCE [LARGE SCALE GENOMIC DNA]</scope>
</reference>
<keyword evidence="2" id="KW-0963">Cytoplasm</keyword>
<dbReference type="CDD" id="cd03135">
    <property type="entry name" value="GATase1_DJ-1"/>
    <property type="match status" value="1"/>
</dbReference>
<evidence type="ECO:0000313" key="4">
    <source>
        <dbReference type="Proteomes" id="UP000694844"/>
    </source>
</evidence>
<gene>
    <name evidence="5" type="primary">LOC111101925</name>
</gene>
<dbReference type="GO" id="GO:0010646">
    <property type="term" value="P:regulation of cell communication"/>
    <property type="evidence" value="ECO:0007669"/>
    <property type="project" value="UniProtKB-ARBA"/>
</dbReference>
<accession>A0A8B8AGJ3</accession>
<dbReference type="KEGG" id="cvn:111101925"/>
<protein>
    <submittedName>
        <fullName evidence="5">Protein DJ-1-like</fullName>
    </submittedName>
</protein>
<reference evidence="5" key="2">
    <citation type="submission" date="2025-08" db="UniProtKB">
        <authorList>
            <consortium name="RefSeq"/>
        </authorList>
    </citation>
    <scope>IDENTIFICATION</scope>
    <source>
        <tissue evidence="5">Whole sample</tissue>
    </source>
</reference>
<organism evidence="4 5">
    <name type="scientific">Crassostrea virginica</name>
    <name type="common">Eastern oyster</name>
    <dbReference type="NCBI Taxonomy" id="6565"/>
    <lineage>
        <taxon>Eukaryota</taxon>
        <taxon>Metazoa</taxon>
        <taxon>Spiralia</taxon>
        <taxon>Lophotrochozoa</taxon>
        <taxon>Mollusca</taxon>
        <taxon>Bivalvia</taxon>
        <taxon>Autobranchia</taxon>
        <taxon>Pteriomorphia</taxon>
        <taxon>Ostreida</taxon>
        <taxon>Ostreoidea</taxon>
        <taxon>Ostreidae</taxon>
        <taxon>Crassostrea</taxon>
    </lineage>
</organism>
<dbReference type="RefSeq" id="XP_022290290.1">
    <property type="nucleotide sequence ID" value="XM_022434582.1"/>
</dbReference>
<dbReference type="OrthoDB" id="543156at2759"/>
<proteinExistence type="predicted"/>
<dbReference type="GO" id="GO:0023051">
    <property type="term" value="P:regulation of signaling"/>
    <property type="evidence" value="ECO:0007669"/>
    <property type="project" value="UniProtKB-ARBA"/>
</dbReference>
<dbReference type="FunFam" id="3.40.50.880:FF:000022">
    <property type="entry name" value="protein deglycase DJ-1"/>
    <property type="match status" value="1"/>
</dbReference>
<dbReference type="InterPro" id="IPR002818">
    <property type="entry name" value="DJ-1/PfpI"/>
</dbReference>
<dbReference type="GeneID" id="111101925"/>
<dbReference type="Gene3D" id="3.40.50.880">
    <property type="match status" value="1"/>
</dbReference>
<dbReference type="GO" id="GO:0006979">
    <property type="term" value="P:response to oxidative stress"/>
    <property type="evidence" value="ECO:0007669"/>
    <property type="project" value="TreeGrafter"/>
</dbReference>
<dbReference type="AlphaFoldDB" id="A0A8B8AGJ3"/>